<name>A0A926QM28_9BACL</name>
<dbReference type="EMBL" id="JACVVD010000010">
    <property type="protein sequence ID" value="MBD0383202.1"/>
    <property type="molecule type" value="Genomic_DNA"/>
</dbReference>
<organism evidence="2 3">
    <name type="scientific">Paenibacillus sedimenti</name>
    <dbReference type="NCBI Taxonomy" id="2770274"/>
    <lineage>
        <taxon>Bacteria</taxon>
        <taxon>Bacillati</taxon>
        <taxon>Bacillota</taxon>
        <taxon>Bacilli</taxon>
        <taxon>Bacillales</taxon>
        <taxon>Paenibacillaceae</taxon>
        <taxon>Paenibacillus</taxon>
    </lineage>
</organism>
<evidence type="ECO:0000256" key="1">
    <source>
        <dbReference type="SAM" id="MobiDB-lite"/>
    </source>
</evidence>
<reference evidence="2" key="1">
    <citation type="submission" date="2020-09" db="EMBL/GenBank/DDBJ databases">
        <title>Draft Genome Sequence of Paenibacillus sp. WST5.</title>
        <authorList>
            <person name="Bao Z."/>
        </authorList>
    </citation>
    <scope>NUCLEOTIDE SEQUENCE</scope>
    <source>
        <strain evidence="2">WST5</strain>
    </source>
</reference>
<dbReference type="AlphaFoldDB" id="A0A926QM28"/>
<accession>A0A926QM28</accession>
<dbReference type="RefSeq" id="WP_188176991.1">
    <property type="nucleotide sequence ID" value="NZ_JACVVD010000010.1"/>
</dbReference>
<gene>
    <name evidence="2" type="ORF">ICC18_24135</name>
</gene>
<feature type="compositionally biased region" description="Polar residues" evidence="1">
    <location>
        <begin position="19"/>
        <end position="29"/>
    </location>
</feature>
<evidence type="ECO:0000313" key="2">
    <source>
        <dbReference type="EMBL" id="MBD0383202.1"/>
    </source>
</evidence>
<comment type="caution">
    <text evidence="2">The sequence shown here is derived from an EMBL/GenBank/DDBJ whole genome shotgun (WGS) entry which is preliminary data.</text>
</comment>
<proteinExistence type="predicted"/>
<protein>
    <submittedName>
        <fullName evidence="2">Uncharacterized protein</fullName>
    </submittedName>
</protein>
<evidence type="ECO:0000313" key="3">
    <source>
        <dbReference type="Proteomes" id="UP000650466"/>
    </source>
</evidence>
<feature type="region of interest" description="Disordered" evidence="1">
    <location>
        <begin position="1"/>
        <end position="29"/>
    </location>
</feature>
<sequence length="56" mass="6223">MTDKKITDQTAFETAGIPTPSNQENIASTDKISEVIKGIMDNIEDGIYPETDRNHK</sequence>
<dbReference type="Proteomes" id="UP000650466">
    <property type="component" value="Unassembled WGS sequence"/>
</dbReference>
<keyword evidence="3" id="KW-1185">Reference proteome</keyword>